<keyword evidence="1" id="KW-1133">Transmembrane helix</keyword>
<evidence type="ECO:0000256" key="1">
    <source>
        <dbReference type="SAM" id="Phobius"/>
    </source>
</evidence>
<feature type="transmembrane region" description="Helical" evidence="1">
    <location>
        <begin position="308"/>
        <end position="330"/>
    </location>
</feature>
<gene>
    <name evidence="2" type="ORF">FLA105534_02938</name>
</gene>
<dbReference type="AlphaFoldDB" id="A0A6J4GP78"/>
<accession>A0A6J4GP78</accession>
<proteinExistence type="predicted"/>
<evidence type="ECO:0000313" key="3">
    <source>
        <dbReference type="Proteomes" id="UP000479938"/>
    </source>
</evidence>
<dbReference type="RefSeq" id="WP_173971488.1">
    <property type="nucleotide sequence ID" value="NZ_CADCSU010000107.1"/>
</dbReference>
<keyword evidence="1" id="KW-0472">Membrane</keyword>
<feature type="transmembrane region" description="Helical" evidence="1">
    <location>
        <begin position="51"/>
        <end position="73"/>
    </location>
</feature>
<organism evidence="2 3">
    <name type="scientific">Flavobacterium bizetiae</name>
    <dbReference type="NCBI Taxonomy" id="2704140"/>
    <lineage>
        <taxon>Bacteria</taxon>
        <taxon>Pseudomonadati</taxon>
        <taxon>Bacteroidota</taxon>
        <taxon>Flavobacteriia</taxon>
        <taxon>Flavobacteriales</taxon>
        <taxon>Flavobacteriaceae</taxon>
        <taxon>Flavobacterium</taxon>
    </lineage>
</organism>
<dbReference type="Proteomes" id="UP000479938">
    <property type="component" value="Unassembled WGS sequence"/>
</dbReference>
<feature type="transmembrane region" description="Helical" evidence="1">
    <location>
        <begin position="162"/>
        <end position="182"/>
    </location>
</feature>
<reference evidence="2 3" key="1">
    <citation type="submission" date="2020-02" db="EMBL/GenBank/DDBJ databases">
        <authorList>
            <person name="Criscuolo A."/>
        </authorList>
    </citation>
    <scope>NUCLEOTIDE SEQUENCE [LARGE SCALE GENOMIC DNA]</scope>
    <source>
        <strain evidence="2">CIP105534</strain>
    </source>
</reference>
<dbReference type="EMBL" id="CADCSU010000107">
    <property type="protein sequence ID" value="CAA9200042.1"/>
    <property type="molecule type" value="Genomic_DNA"/>
</dbReference>
<protein>
    <submittedName>
        <fullName evidence="2">Uncharacterized protein</fullName>
    </submittedName>
</protein>
<keyword evidence="1" id="KW-0812">Transmembrane</keyword>
<sequence>MSQLKTVSKFKTFNRILYIFGILFFCFLSFLSFSKYNPNQANTFPNLIPGIVFILFALFVFYCITSLPTIYAYSDKIELHRHLGLSKRTVFFSEIENYITIPKESKYGNYEELYLTLNNKEVIKLSSYDYANFHEVQADIIRNKPKNIALEKQLDKKENIKYAIIFLIIGVLFIYIACQFYKDTSLTRNDVCVINEKLADDIKLERSNKSRSLVFKLENLSDFKFKIGSLALKETYYEDLMSDFKKGDLIYLTIEKEQYQKKISKKTPMSVVDEYFHYEKIDVVEVENKTFKYLSLSDYNKVNRQNDYWGIGFFGIFGLALTIAGICIYLKSTRNLKVTQSHKTTKH</sequence>
<name>A0A6J4GP78_9FLAO</name>
<keyword evidence="3" id="KW-1185">Reference proteome</keyword>
<evidence type="ECO:0000313" key="2">
    <source>
        <dbReference type="EMBL" id="CAA9200042.1"/>
    </source>
</evidence>
<feature type="transmembrane region" description="Helical" evidence="1">
    <location>
        <begin position="12"/>
        <end position="31"/>
    </location>
</feature>